<comment type="caution">
    <text evidence="2">The sequence shown here is derived from an EMBL/GenBank/DDBJ whole genome shotgun (WGS) entry which is preliminary data.</text>
</comment>
<feature type="region of interest" description="Disordered" evidence="1">
    <location>
        <begin position="1"/>
        <end position="122"/>
    </location>
</feature>
<evidence type="ECO:0000256" key="1">
    <source>
        <dbReference type="SAM" id="MobiDB-lite"/>
    </source>
</evidence>
<gene>
    <name evidence="2" type="ORF">Vretifemale_12001</name>
</gene>
<sequence>MTRTRSRSPAQRNKALSRSRASSTPHMTPTRHHVQSRGAGGDDSRGGSGAYPFKSRSTGGRTPARRDAGGGIAGGGASTRKKALRWGAMTSRKGRRVRAKRTRRSGASPHYPPYNADPETLL</sequence>
<dbReference type="AlphaFoldDB" id="A0A8J4FRY0"/>
<proteinExistence type="predicted"/>
<organism evidence="2 3">
    <name type="scientific">Volvox reticuliferus</name>
    <dbReference type="NCBI Taxonomy" id="1737510"/>
    <lineage>
        <taxon>Eukaryota</taxon>
        <taxon>Viridiplantae</taxon>
        <taxon>Chlorophyta</taxon>
        <taxon>core chlorophytes</taxon>
        <taxon>Chlorophyceae</taxon>
        <taxon>CS clade</taxon>
        <taxon>Chlamydomonadales</taxon>
        <taxon>Volvocaceae</taxon>
        <taxon>Volvox</taxon>
    </lineage>
</organism>
<reference evidence="2" key="1">
    <citation type="journal article" date="2021" name="Proc. Natl. Acad. Sci. U.S.A.">
        <title>Three genomes in the algal genus Volvox reveal the fate of a haploid sex-determining region after a transition to homothallism.</title>
        <authorList>
            <person name="Yamamoto K."/>
            <person name="Hamaji T."/>
            <person name="Kawai-Toyooka H."/>
            <person name="Matsuzaki R."/>
            <person name="Takahashi F."/>
            <person name="Nishimura Y."/>
            <person name="Kawachi M."/>
            <person name="Noguchi H."/>
            <person name="Minakuchi Y."/>
            <person name="Umen J.G."/>
            <person name="Toyoda A."/>
            <person name="Nozaki H."/>
        </authorList>
    </citation>
    <scope>NUCLEOTIDE SEQUENCE</scope>
    <source>
        <strain evidence="2">NIES-3786</strain>
    </source>
</reference>
<feature type="compositionally biased region" description="Basic residues" evidence="1">
    <location>
        <begin position="92"/>
        <end position="104"/>
    </location>
</feature>
<evidence type="ECO:0000313" key="3">
    <source>
        <dbReference type="Proteomes" id="UP000747110"/>
    </source>
</evidence>
<accession>A0A8J4FRY0</accession>
<feature type="non-terminal residue" evidence="2">
    <location>
        <position position="122"/>
    </location>
</feature>
<feature type="compositionally biased region" description="Polar residues" evidence="1">
    <location>
        <begin position="7"/>
        <end position="27"/>
    </location>
</feature>
<protein>
    <submittedName>
        <fullName evidence="2">Uncharacterized protein</fullName>
    </submittedName>
</protein>
<evidence type="ECO:0000313" key="2">
    <source>
        <dbReference type="EMBL" id="GIL83494.1"/>
    </source>
</evidence>
<dbReference type="Proteomes" id="UP000747110">
    <property type="component" value="Unassembled WGS sequence"/>
</dbReference>
<name>A0A8J4FRY0_9CHLO</name>
<dbReference type="EMBL" id="BNCP01000027">
    <property type="protein sequence ID" value="GIL83494.1"/>
    <property type="molecule type" value="Genomic_DNA"/>
</dbReference>
<keyword evidence="3" id="KW-1185">Reference proteome</keyword>